<organism evidence="1 2">
    <name type="scientific">Bosea rubneri</name>
    <dbReference type="NCBI Taxonomy" id="3075434"/>
    <lineage>
        <taxon>Bacteria</taxon>
        <taxon>Pseudomonadati</taxon>
        <taxon>Pseudomonadota</taxon>
        <taxon>Alphaproteobacteria</taxon>
        <taxon>Hyphomicrobiales</taxon>
        <taxon>Boseaceae</taxon>
        <taxon>Bosea</taxon>
    </lineage>
</organism>
<accession>A0ABU3SGQ7</accession>
<sequence>MLIVTIPMEYQRASEQFERFLALARDNAGLSTRNQAYTMVQAVLQTFRRRLTVKQAVAFAGLLPPVLRAIFVAEWDTDDAILPFGDLPAMTLEVQSLRRDHNFSPESSIADVAEALWQVVDRPGFQKFLNSLPEGATKFWAPDQSR</sequence>
<dbReference type="EMBL" id="JAWDID010000101">
    <property type="protein sequence ID" value="MDU0343972.1"/>
    <property type="molecule type" value="Genomic_DNA"/>
</dbReference>
<proteinExistence type="predicted"/>
<reference evidence="1 2" key="1">
    <citation type="submission" date="2023-09" db="EMBL/GenBank/DDBJ databases">
        <title>Whole genome shotgun sequencing (WGS) of Bosea sp. ZW T0_25, isolated from stored onions (Allium cepa).</title>
        <authorList>
            <person name="Stoll D.A."/>
            <person name="Huch M."/>
        </authorList>
    </citation>
    <scope>NUCLEOTIDE SEQUENCE [LARGE SCALE GENOMIC DNA]</scope>
    <source>
        <strain evidence="1 2">ZW T0_25</strain>
    </source>
</reference>
<gene>
    <name evidence="1" type="ORF">RKE40_29170</name>
</gene>
<dbReference type="InterPro" id="IPR038282">
    <property type="entry name" value="DUF2267_sf"/>
</dbReference>
<dbReference type="Pfam" id="PF10025">
    <property type="entry name" value="DUF2267"/>
    <property type="match status" value="1"/>
</dbReference>
<comment type="caution">
    <text evidence="1">The sequence shown here is derived from an EMBL/GenBank/DDBJ whole genome shotgun (WGS) entry which is preliminary data.</text>
</comment>
<dbReference type="InterPro" id="IPR018727">
    <property type="entry name" value="DUF2267"/>
</dbReference>
<name>A0ABU3SGQ7_9HYPH</name>
<dbReference type="RefSeq" id="WP_316021664.1">
    <property type="nucleotide sequence ID" value="NZ_JAWDID010000101.1"/>
</dbReference>
<evidence type="ECO:0000313" key="1">
    <source>
        <dbReference type="EMBL" id="MDU0343972.1"/>
    </source>
</evidence>
<keyword evidence="2" id="KW-1185">Reference proteome</keyword>
<protein>
    <submittedName>
        <fullName evidence="1">DUF2267 domain-containing protein</fullName>
    </submittedName>
</protein>
<dbReference type="Proteomes" id="UP001254257">
    <property type="component" value="Unassembled WGS sequence"/>
</dbReference>
<dbReference type="Gene3D" id="1.10.490.110">
    <property type="entry name" value="Uncharacterized conserved protein DUF2267"/>
    <property type="match status" value="1"/>
</dbReference>
<evidence type="ECO:0000313" key="2">
    <source>
        <dbReference type="Proteomes" id="UP001254257"/>
    </source>
</evidence>